<organism evidence="3 4">
    <name type="scientific">Clathrus columnatus</name>
    <dbReference type="NCBI Taxonomy" id="1419009"/>
    <lineage>
        <taxon>Eukaryota</taxon>
        <taxon>Fungi</taxon>
        <taxon>Dikarya</taxon>
        <taxon>Basidiomycota</taxon>
        <taxon>Agaricomycotina</taxon>
        <taxon>Agaricomycetes</taxon>
        <taxon>Phallomycetidae</taxon>
        <taxon>Phallales</taxon>
        <taxon>Clathraceae</taxon>
        <taxon>Clathrus</taxon>
    </lineage>
</organism>
<dbReference type="GO" id="GO:0016616">
    <property type="term" value="F:oxidoreductase activity, acting on the CH-OH group of donors, NAD or NADP as acceptor"/>
    <property type="evidence" value="ECO:0007669"/>
    <property type="project" value="TreeGrafter"/>
</dbReference>
<dbReference type="PANTHER" id="PTHR42760">
    <property type="entry name" value="SHORT-CHAIN DEHYDROGENASES/REDUCTASES FAMILY MEMBER"/>
    <property type="match status" value="1"/>
</dbReference>
<protein>
    <submittedName>
        <fullName evidence="3">Uncharacterized protein</fullName>
    </submittedName>
</protein>
<dbReference type="Pfam" id="PF00106">
    <property type="entry name" value="adh_short"/>
    <property type="match status" value="1"/>
</dbReference>
<dbReference type="PRINTS" id="PR00081">
    <property type="entry name" value="GDHRDH"/>
</dbReference>
<dbReference type="FunFam" id="3.40.50.720:FF:000084">
    <property type="entry name" value="Short-chain dehydrogenase reductase"/>
    <property type="match status" value="1"/>
</dbReference>
<dbReference type="Gene3D" id="3.40.50.720">
    <property type="entry name" value="NAD(P)-binding Rossmann-like Domain"/>
    <property type="match status" value="1"/>
</dbReference>
<proteinExistence type="inferred from homology"/>
<sequence length="244" mass="26048">MTSIIQPYAPKVAVVTGAAQGIGRAIALRLADDGLDVVLNDLPSHKATLDDLVLQIKSQNRRSVAFIGDVSKEADVQSLINYAVETMGGIDVMVANAGTAINSPLVATSVEEWQRVQNVNVLGVFLCFREAAKQMIRQGHGGRIIGAGSRAGKQIMHPNWSAYVASKFAVRGLTQAAGNEVDRSRVAHGLPEIKDRAVDNPPPDRVNFVGEVNDVAGLVSYLAKPESKFITGQSININGGEYMD</sequence>
<name>A0AAV5AQF7_9AGAM</name>
<dbReference type="InterPro" id="IPR036291">
    <property type="entry name" value="NAD(P)-bd_dom_sf"/>
</dbReference>
<reference evidence="3" key="1">
    <citation type="submission" date="2021-10" db="EMBL/GenBank/DDBJ databases">
        <title>De novo Genome Assembly of Clathrus columnatus (Basidiomycota, Fungi) Using Illumina and Nanopore Sequence Data.</title>
        <authorList>
            <person name="Ogiso-Tanaka E."/>
            <person name="Itagaki H."/>
            <person name="Hosoya T."/>
            <person name="Hosaka K."/>
        </authorList>
    </citation>
    <scope>NUCLEOTIDE SEQUENCE</scope>
    <source>
        <strain evidence="3">MO-923</strain>
    </source>
</reference>
<dbReference type="Proteomes" id="UP001050691">
    <property type="component" value="Unassembled WGS sequence"/>
</dbReference>
<dbReference type="PRINTS" id="PR00080">
    <property type="entry name" value="SDRFAMILY"/>
</dbReference>
<dbReference type="InterPro" id="IPR002347">
    <property type="entry name" value="SDR_fam"/>
</dbReference>
<comment type="caution">
    <text evidence="3">The sequence shown here is derived from an EMBL/GenBank/DDBJ whole genome shotgun (WGS) entry which is preliminary data.</text>
</comment>
<keyword evidence="4" id="KW-1185">Reference proteome</keyword>
<evidence type="ECO:0000256" key="2">
    <source>
        <dbReference type="RuleBase" id="RU000363"/>
    </source>
</evidence>
<evidence type="ECO:0000313" key="4">
    <source>
        <dbReference type="Proteomes" id="UP001050691"/>
    </source>
</evidence>
<evidence type="ECO:0000256" key="1">
    <source>
        <dbReference type="ARBA" id="ARBA00006484"/>
    </source>
</evidence>
<dbReference type="GO" id="GO:0006633">
    <property type="term" value="P:fatty acid biosynthetic process"/>
    <property type="evidence" value="ECO:0007669"/>
    <property type="project" value="TreeGrafter"/>
</dbReference>
<dbReference type="PANTHER" id="PTHR42760:SF121">
    <property type="entry name" value="3-OXOACYL-(ACYL-CARRIER-PROTEIN) REDUCTASE"/>
    <property type="match status" value="1"/>
</dbReference>
<dbReference type="EMBL" id="BPWL01000010">
    <property type="protein sequence ID" value="GJJ14923.1"/>
    <property type="molecule type" value="Genomic_DNA"/>
</dbReference>
<dbReference type="AlphaFoldDB" id="A0AAV5AQF7"/>
<gene>
    <name evidence="3" type="ORF">Clacol_009193</name>
</gene>
<evidence type="ECO:0000313" key="3">
    <source>
        <dbReference type="EMBL" id="GJJ14923.1"/>
    </source>
</evidence>
<accession>A0AAV5AQF7</accession>
<dbReference type="SUPFAM" id="SSF51735">
    <property type="entry name" value="NAD(P)-binding Rossmann-fold domains"/>
    <property type="match status" value="1"/>
</dbReference>
<comment type="similarity">
    <text evidence="1 2">Belongs to the short-chain dehydrogenases/reductases (SDR) family.</text>
</comment>
<dbReference type="GO" id="GO:0048038">
    <property type="term" value="F:quinone binding"/>
    <property type="evidence" value="ECO:0007669"/>
    <property type="project" value="TreeGrafter"/>
</dbReference>